<reference evidence="2 4" key="1">
    <citation type="submission" date="2018-08" db="EMBL/GenBank/DDBJ databases">
        <title>Verrucosispora craniellae sp. nov., isolated from a marine sponge in the South China Sea.</title>
        <authorList>
            <person name="Li L."/>
            <person name="Lin H.W."/>
        </authorList>
    </citation>
    <scope>NUCLEOTIDE SEQUENCE [LARGE SCALE GENOMIC DNA]</scope>
    <source>
        <strain evidence="2 4">LHW63014</strain>
    </source>
</reference>
<accession>A0A372FQP0</accession>
<dbReference type="EMBL" id="QVFU01000123">
    <property type="protein sequence ID" value="RFS39321.1"/>
    <property type="molecule type" value="Genomic_DNA"/>
</dbReference>
<evidence type="ECO:0000313" key="3">
    <source>
        <dbReference type="EMBL" id="RFS43658.1"/>
    </source>
</evidence>
<dbReference type="AlphaFoldDB" id="A0A372FQP0"/>
<protein>
    <submittedName>
        <fullName evidence="2">Transposase family protein</fullName>
    </submittedName>
</protein>
<gene>
    <name evidence="3" type="ORF">D0Q02_26530</name>
    <name evidence="2" type="ORF">D0Q02_30100</name>
    <name evidence="1" type="ORF">D0Q02_30770</name>
</gene>
<comment type="caution">
    <text evidence="2">The sequence shown here is derived from an EMBL/GenBank/DDBJ whole genome shotgun (WGS) entry which is preliminary data.</text>
</comment>
<sequence length="71" mass="8007">HWAIEVLHHIRDTTYREDASRLRTGNAPRALATLRNTAISLLRLNGATSIAATLRRNSRDPYRSLQILGLT</sequence>
<name>A0A372FQP0_9ACTN</name>
<keyword evidence="4" id="KW-1185">Reference proteome</keyword>
<dbReference type="EMBL" id="QVFU01000050">
    <property type="protein sequence ID" value="RFS43658.1"/>
    <property type="molecule type" value="Genomic_DNA"/>
</dbReference>
<evidence type="ECO:0000313" key="4">
    <source>
        <dbReference type="Proteomes" id="UP000262621"/>
    </source>
</evidence>
<dbReference type="Proteomes" id="UP000262621">
    <property type="component" value="Unassembled WGS sequence"/>
</dbReference>
<proteinExistence type="predicted"/>
<dbReference type="EMBL" id="QVFU01000094">
    <property type="protein sequence ID" value="RFS40965.1"/>
    <property type="molecule type" value="Genomic_DNA"/>
</dbReference>
<evidence type="ECO:0000313" key="1">
    <source>
        <dbReference type="EMBL" id="RFS39321.1"/>
    </source>
</evidence>
<organism evidence="2 4">
    <name type="scientific">Micromonospora craniellae</name>
    <dbReference type="NCBI Taxonomy" id="2294034"/>
    <lineage>
        <taxon>Bacteria</taxon>
        <taxon>Bacillati</taxon>
        <taxon>Actinomycetota</taxon>
        <taxon>Actinomycetes</taxon>
        <taxon>Micromonosporales</taxon>
        <taxon>Micromonosporaceae</taxon>
        <taxon>Micromonospora</taxon>
    </lineage>
</organism>
<feature type="non-terminal residue" evidence="2">
    <location>
        <position position="1"/>
    </location>
</feature>
<evidence type="ECO:0000313" key="2">
    <source>
        <dbReference type="EMBL" id="RFS40965.1"/>
    </source>
</evidence>